<dbReference type="GO" id="GO:0004400">
    <property type="term" value="F:histidinol-phosphate transaminase activity"/>
    <property type="evidence" value="ECO:0007669"/>
    <property type="project" value="UniProtKB-UniRule"/>
</dbReference>
<dbReference type="SUPFAM" id="SSF53383">
    <property type="entry name" value="PLP-dependent transferases"/>
    <property type="match status" value="1"/>
</dbReference>
<evidence type="ECO:0000259" key="13">
    <source>
        <dbReference type="Pfam" id="PF00155"/>
    </source>
</evidence>
<dbReference type="InterPro" id="IPR015424">
    <property type="entry name" value="PyrdxlP-dep_Trfase"/>
</dbReference>
<gene>
    <name evidence="12 14" type="primary">hisC</name>
    <name evidence="14" type="ORF">FRX97_05600</name>
</gene>
<accession>A0A5C6V9N2</accession>
<dbReference type="InterPro" id="IPR015422">
    <property type="entry name" value="PyrdxlP-dep_Trfase_small"/>
</dbReference>
<evidence type="ECO:0000256" key="9">
    <source>
        <dbReference type="ARBA" id="ARBA00022898"/>
    </source>
</evidence>
<dbReference type="NCBIfam" id="TIGR01141">
    <property type="entry name" value="hisC"/>
    <property type="match status" value="1"/>
</dbReference>
<evidence type="ECO:0000256" key="1">
    <source>
        <dbReference type="ARBA" id="ARBA00001933"/>
    </source>
</evidence>
<dbReference type="UniPathway" id="UPA00031">
    <property type="reaction ID" value="UER00012"/>
</dbReference>
<keyword evidence="10 12" id="KW-0368">Histidine biosynthesis</keyword>
<dbReference type="InterPro" id="IPR004839">
    <property type="entry name" value="Aminotransferase_I/II_large"/>
</dbReference>
<organism evidence="14 15">
    <name type="scientific">Luteibaculum oceani</name>
    <dbReference type="NCBI Taxonomy" id="1294296"/>
    <lineage>
        <taxon>Bacteria</taxon>
        <taxon>Pseudomonadati</taxon>
        <taxon>Bacteroidota</taxon>
        <taxon>Flavobacteriia</taxon>
        <taxon>Flavobacteriales</taxon>
        <taxon>Luteibaculaceae</taxon>
        <taxon>Luteibaculum</taxon>
    </lineage>
</organism>
<keyword evidence="15" id="KW-1185">Reference proteome</keyword>
<evidence type="ECO:0000313" key="15">
    <source>
        <dbReference type="Proteomes" id="UP000321168"/>
    </source>
</evidence>
<name>A0A5C6V9N2_9FLAO</name>
<sequence length="348" mass="39246">MNLKSFIAPHLLGLKPYSNARSEFKGVASVWLDANENPFDKEFDNQINRYPDPLQTKLKKELGTIYGVDSESIFLGNGSDEAIDMVLRLFCVPGQDQVVVQPPTYSMYEQTAAIQNVAVLSCPLNPSFQANLKELKRIIEAEKPKLVFFCSPNNPTGNDMRLNDIEEILRLKQCIVVVDEAYAEFSEQSAINLLQKYQNLVVLRTLSKAFGLAGLRVGVAIASPEIIDFLNTIKPPYNINQLSQLEAHRQISSGRWKGHIENLINERNKLYKALNESGYFESVFPSNANFILVETSRAKELYRNLTQLGIVIRDRGAQVKNTLRISVGTQEENIQLLKAINTFYNEKG</sequence>
<dbReference type="EMBL" id="VORB01000004">
    <property type="protein sequence ID" value="TXC81480.1"/>
    <property type="molecule type" value="Genomic_DNA"/>
</dbReference>
<dbReference type="InterPro" id="IPR005861">
    <property type="entry name" value="HisP_aminotrans"/>
</dbReference>
<dbReference type="EC" id="2.6.1.9" evidence="12"/>
<keyword evidence="9 12" id="KW-0663">Pyridoxal phosphate</keyword>
<comment type="pathway">
    <text evidence="2 12">Amino-acid biosynthesis; L-histidine biosynthesis; L-histidine from 5-phospho-alpha-D-ribose 1-diphosphate: step 7/9.</text>
</comment>
<dbReference type="CDD" id="cd00609">
    <property type="entry name" value="AAT_like"/>
    <property type="match status" value="1"/>
</dbReference>
<comment type="similarity">
    <text evidence="4 12">Belongs to the class-II pyridoxal-phosphate-dependent aminotransferase family. Histidinol-phosphate aminotransferase subfamily.</text>
</comment>
<evidence type="ECO:0000256" key="10">
    <source>
        <dbReference type="ARBA" id="ARBA00023102"/>
    </source>
</evidence>
<evidence type="ECO:0000256" key="3">
    <source>
        <dbReference type="ARBA" id="ARBA00005189"/>
    </source>
</evidence>
<dbReference type="Pfam" id="PF00155">
    <property type="entry name" value="Aminotran_1_2"/>
    <property type="match status" value="1"/>
</dbReference>
<evidence type="ECO:0000313" key="14">
    <source>
        <dbReference type="EMBL" id="TXC81480.1"/>
    </source>
</evidence>
<dbReference type="RefSeq" id="WP_147014209.1">
    <property type="nucleotide sequence ID" value="NZ_VORB01000004.1"/>
</dbReference>
<dbReference type="GO" id="GO:0000105">
    <property type="term" value="P:L-histidine biosynthetic process"/>
    <property type="evidence" value="ECO:0007669"/>
    <property type="project" value="UniProtKB-UniRule"/>
</dbReference>
<comment type="subunit">
    <text evidence="5 12">Homodimer.</text>
</comment>
<dbReference type="InterPro" id="IPR015421">
    <property type="entry name" value="PyrdxlP-dep_Trfase_major"/>
</dbReference>
<comment type="catalytic activity">
    <reaction evidence="11 12">
        <text>L-histidinol phosphate + 2-oxoglutarate = 3-(imidazol-4-yl)-2-oxopropyl phosphate + L-glutamate</text>
        <dbReference type="Rhea" id="RHEA:23744"/>
        <dbReference type="ChEBI" id="CHEBI:16810"/>
        <dbReference type="ChEBI" id="CHEBI:29985"/>
        <dbReference type="ChEBI" id="CHEBI:57766"/>
        <dbReference type="ChEBI" id="CHEBI:57980"/>
        <dbReference type="EC" id="2.6.1.9"/>
    </reaction>
</comment>
<protein>
    <recommendedName>
        <fullName evidence="12">Histidinol-phosphate aminotransferase</fullName>
        <ecNumber evidence="12">2.6.1.9</ecNumber>
    </recommendedName>
    <alternativeName>
        <fullName evidence="12">Imidazole acetol-phosphate transaminase</fullName>
    </alternativeName>
</protein>
<evidence type="ECO:0000256" key="6">
    <source>
        <dbReference type="ARBA" id="ARBA00022576"/>
    </source>
</evidence>
<dbReference type="PROSITE" id="PS00599">
    <property type="entry name" value="AA_TRANSFER_CLASS_2"/>
    <property type="match status" value="1"/>
</dbReference>
<dbReference type="GO" id="GO:0030170">
    <property type="term" value="F:pyridoxal phosphate binding"/>
    <property type="evidence" value="ECO:0007669"/>
    <property type="project" value="InterPro"/>
</dbReference>
<evidence type="ECO:0000256" key="2">
    <source>
        <dbReference type="ARBA" id="ARBA00005011"/>
    </source>
</evidence>
<keyword evidence="6 12" id="KW-0032">Aminotransferase</keyword>
<dbReference type="Proteomes" id="UP000321168">
    <property type="component" value="Unassembled WGS sequence"/>
</dbReference>
<dbReference type="PANTHER" id="PTHR42885:SF2">
    <property type="entry name" value="HISTIDINOL-PHOSPHATE AMINOTRANSFERASE"/>
    <property type="match status" value="1"/>
</dbReference>
<dbReference type="InterPro" id="IPR001917">
    <property type="entry name" value="Aminotrans_II_pyridoxalP_BS"/>
</dbReference>
<evidence type="ECO:0000256" key="4">
    <source>
        <dbReference type="ARBA" id="ARBA00007970"/>
    </source>
</evidence>
<evidence type="ECO:0000256" key="12">
    <source>
        <dbReference type="HAMAP-Rule" id="MF_01023"/>
    </source>
</evidence>
<dbReference type="AlphaFoldDB" id="A0A5C6V9N2"/>
<comment type="cofactor">
    <cofactor evidence="1 12">
        <name>pyridoxal 5'-phosphate</name>
        <dbReference type="ChEBI" id="CHEBI:597326"/>
    </cofactor>
</comment>
<dbReference type="OrthoDB" id="9813612at2"/>
<dbReference type="Gene3D" id="3.90.1150.10">
    <property type="entry name" value="Aspartate Aminotransferase, domain 1"/>
    <property type="match status" value="1"/>
</dbReference>
<feature type="domain" description="Aminotransferase class I/classII large" evidence="13">
    <location>
        <begin position="37"/>
        <end position="340"/>
    </location>
</feature>
<proteinExistence type="inferred from homology"/>
<evidence type="ECO:0000256" key="11">
    <source>
        <dbReference type="ARBA" id="ARBA00047481"/>
    </source>
</evidence>
<comment type="pathway">
    <text evidence="3">Lipid metabolism.</text>
</comment>
<evidence type="ECO:0000256" key="7">
    <source>
        <dbReference type="ARBA" id="ARBA00022605"/>
    </source>
</evidence>
<comment type="caution">
    <text evidence="14">The sequence shown here is derived from an EMBL/GenBank/DDBJ whole genome shotgun (WGS) entry which is preliminary data.</text>
</comment>
<feature type="modified residue" description="N6-(pyridoxal phosphate)lysine" evidence="12">
    <location>
        <position position="208"/>
    </location>
</feature>
<dbReference type="HAMAP" id="MF_01023">
    <property type="entry name" value="HisC_aminotrans_2"/>
    <property type="match status" value="1"/>
</dbReference>
<evidence type="ECO:0000256" key="5">
    <source>
        <dbReference type="ARBA" id="ARBA00011738"/>
    </source>
</evidence>
<dbReference type="Gene3D" id="3.40.640.10">
    <property type="entry name" value="Type I PLP-dependent aspartate aminotransferase-like (Major domain)"/>
    <property type="match status" value="1"/>
</dbReference>
<evidence type="ECO:0000256" key="8">
    <source>
        <dbReference type="ARBA" id="ARBA00022679"/>
    </source>
</evidence>
<keyword evidence="8 12" id="KW-0808">Transferase</keyword>
<reference evidence="14 15" key="1">
    <citation type="submission" date="2019-08" db="EMBL/GenBank/DDBJ databases">
        <title>Genome of Luteibaculum oceani JCM 18817.</title>
        <authorList>
            <person name="Bowman J.P."/>
        </authorList>
    </citation>
    <scope>NUCLEOTIDE SEQUENCE [LARGE SCALE GENOMIC DNA]</scope>
    <source>
        <strain evidence="14 15">JCM 18817</strain>
    </source>
</reference>
<dbReference type="PANTHER" id="PTHR42885">
    <property type="entry name" value="HISTIDINOL-PHOSPHATE AMINOTRANSFERASE-RELATED"/>
    <property type="match status" value="1"/>
</dbReference>
<keyword evidence="7 12" id="KW-0028">Amino-acid biosynthesis</keyword>